<dbReference type="GO" id="GO:1901982">
    <property type="term" value="F:maltose binding"/>
    <property type="evidence" value="ECO:0007669"/>
    <property type="project" value="TreeGrafter"/>
</dbReference>
<evidence type="ECO:0000256" key="2">
    <source>
        <dbReference type="ARBA" id="ARBA00022448"/>
    </source>
</evidence>
<reference evidence="7 8" key="1">
    <citation type="submission" date="2012-08" db="EMBL/GenBank/DDBJ databases">
        <title>Whole genome shotgun sequence of Austwickia chelonae NBRC 105200.</title>
        <authorList>
            <person name="Yoshida I."/>
            <person name="Hosoyama A."/>
            <person name="Tsuchikane K."/>
            <person name="Katsumata H."/>
            <person name="Ando Y."/>
            <person name="Ohji S."/>
            <person name="Hamada M."/>
            <person name="Tamura T."/>
            <person name="Yamazoe A."/>
            <person name="Yamazaki S."/>
            <person name="Fujita N."/>
        </authorList>
    </citation>
    <scope>NUCLEOTIDE SEQUENCE [LARGE SCALE GENOMIC DNA]</scope>
    <source>
        <strain evidence="7 8">NBRC 105200</strain>
    </source>
</reference>
<feature type="compositionally biased region" description="Polar residues" evidence="5">
    <location>
        <begin position="26"/>
        <end position="43"/>
    </location>
</feature>
<dbReference type="EMBL" id="BAGZ01000008">
    <property type="protein sequence ID" value="GAB77900.1"/>
    <property type="molecule type" value="Genomic_DNA"/>
</dbReference>
<evidence type="ECO:0000256" key="1">
    <source>
        <dbReference type="ARBA" id="ARBA00008520"/>
    </source>
</evidence>
<dbReference type="PROSITE" id="PS51257">
    <property type="entry name" value="PROKAR_LIPOPROTEIN"/>
    <property type="match status" value="1"/>
</dbReference>
<proteinExistence type="inferred from homology"/>
<keyword evidence="8" id="KW-1185">Reference proteome</keyword>
<dbReference type="Proteomes" id="UP000008495">
    <property type="component" value="Unassembled WGS sequence"/>
</dbReference>
<keyword evidence="3" id="KW-0762">Sugar transport</keyword>
<gene>
    <name evidence="7" type="ORF">AUCHE_08_01430</name>
</gene>
<dbReference type="InterPro" id="IPR006060">
    <property type="entry name" value="Maltose/Cyclodextrin-bd"/>
</dbReference>
<dbReference type="STRING" id="100225.SAMN05421595_0411"/>
<feature type="signal peptide" evidence="6">
    <location>
        <begin position="1"/>
        <end position="23"/>
    </location>
</feature>
<dbReference type="GO" id="GO:0042956">
    <property type="term" value="P:maltodextrin transmembrane transport"/>
    <property type="evidence" value="ECO:0007669"/>
    <property type="project" value="TreeGrafter"/>
</dbReference>
<evidence type="ECO:0000256" key="5">
    <source>
        <dbReference type="SAM" id="MobiDB-lite"/>
    </source>
</evidence>
<keyword evidence="2" id="KW-0813">Transport</keyword>
<feature type="chain" id="PRO_5003895624" evidence="6">
    <location>
        <begin position="24"/>
        <end position="431"/>
    </location>
</feature>
<organism evidence="7 8">
    <name type="scientific">Austwickia chelonae NBRC 105200</name>
    <dbReference type="NCBI Taxonomy" id="1184607"/>
    <lineage>
        <taxon>Bacteria</taxon>
        <taxon>Bacillati</taxon>
        <taxon>Actinomycetota</taxon>
        <taxon>Actinomycetes</taxon>
        <taxon>Micrococcales</taxon>
        <taxon>Dermatophilaceae</taxon>
        <taxon>Austwickia</taxon>
    </lineage>
</organism>
<dbReference type="PRINTS" id="PR00181">
    <property type="entry name" value="MALTOSEBP"/>
</dbReference>
<feature type="region of interest" description="Disordered" evidence="5">
    <location>
        <begin position="26"/>
        <end position="51"/>
    </location>
</feature>
<dbReference type="GO" id="GO:0055052">
    <property type="term" value="C:ATP-binding cassette (ABC) transporter complex, substrate-binding subunit-containing"/>
    <property type="evidence" value="ECO:0007669"/>
    <property type="project" value="TreeGrafter"/>
</dbReference>
<evidence type="ECO:0000256" key="6">
    <source>
        <dbReference type="SAM" id="SignalP"/>
    </source>
</evidence>
<dbReference type="AlphaFoldDB" id="K6VRB5"/>
<dbReference type="CDD" id="cd13586">
    <property type="entry name" value="PBP2_Maltose_binding_like"/>
    <property type="match status" value="1"/>
</dbReference>
<dbReference type="GO" id="GO:0015144">
    <property type="term" value="F:carbohydrate transmembrane transporter activity"/>
    <property type="evidence" value="ECO:0007669"/>
    <property type="project" value="InterPro"/>
</dbReference>
<dbReference type="Gene3D" id="3.40.190.10">
    <property type="entry name" value="Periplasmic binding protein-like II"/>
    <property type="match status" value="2"/>
</dbReference>
<dbReference type="OrthoDB" id="9766758at2"/>
<evidence type="ECO:0000256" key="4">
    <source>
        <dbReference type="ARBA" id="ARBA00022729"/>
    </source>
</evidence>
<dbReference type="GO" id="GO:0015768">
    <property type="term" value="P:maltose transport"/>
    <property type="evidence" value="ECO:0007669"/>
    <property type="project" value="TreeGrafter"/>
</dbReference>
<dbReference type="PANTHER" id="PTHR30061">
    <property type="entry name" value="MALTOSE-BINDING PERIPLASMIC PROTEIN"/>
    <property type="match status" value="1"/>
</dbReference>
<dbReference type="InterPro" id="IPR006059">
    <property type="entry name" value="SBP"/>
</dbReference>
<dbReference type="Pfam" id="PF13416">
    <property type="entry name" value="SBP_bac_8"/>
    <property type="match status" value="1"/>
</dbReference>
<dbReference type="SUPFAM" id="SSF53850">
    <property type="entry name" value="Periplasmic binding protein-like II"/>
    <property type="match status" value="1"/>
</dbReference>
<name>K6VRB5_9MICO</name>
<evidence type="ECO:0000313" key="7">
    <source>
        <dbReference type="EMBL" id="GAB77900.1"/>
    </source>
</evidence>
<evidence type="ECO:0000256" key="3">
    <source>
        <dbReference type="ARBA" id="ARBA00022597"/>
    </source>
</evidence>
<protein>
    <submittedName>
        <fullName evidence="7">Putative ABC transporter substrate-binding protein</fullName>
    </submittedName>
</protein>
<dbReference type="RefSeq" id="WP_006502652.1">
    <property type="nucleotide sequence ID" value="NZ_BAGZ01000008.1"/>
</dbReference>
<keyword evidence="4 6" id="KW-0732">Signal</keyword>
<dbReference type="eggNOG" id="COG2182">
    <property type="taxonomic scope" value="Bacteria"/>
</dbReference>
<comment type="similarity">
    <text evidence="1">Belongs to the bacterial solute-binding protein 1 family.</text>
</comment>
<dbReference type="PANTHER" id="PTHR30061:SF50">
    <property type="entry name" value="MALTOSE_MALTODEXTRIN-BINDING PERIPLASMIC PROTEIN"/>
    <property type="match status" value="1"/>
</dbReference>
<comment type="caution">
    <text evidence="7">The sequence shown here is derived from an EMBL/GenBank/DDBJ whole genome shotgun (WGS) entry which is preliminary data.</text>
</comment>
<evidence type="ECO:0000313" key="8">
    <source>
        <dbReference type="Proteomes" id="UP000008495"/>
    </source>
</evidence>
<sequence>MQTRSSAAVITLTTLVLATSACGQTHQASSSKNSGARATTPAQLPTKDPTRETEADLVIWCDNQRASVIADFANTFAEEQKIRVVVQVATDVRQAFTDATHVGKGPDIVVGPHDLVGPFVQNAVVTPVNLPPDTVRKFNPSAIAGATFGGQLYGTPYAVENIALVRNTDLAPDAPATVEDMVAQGKKIVADGRAKLPLIQAVGKVGDAYYIYPWMAAYGGGFFERKDNGEYDATRLAVSNPGSIKGADLLARMGREKVLSTNVAGENADALFDAGDAPFFITGPWSIDKAKKAGIKYAISNLPVAPGGESLKSLLGVQLFYVSAKARNSALAEEFVTSFVPRKETQIGLFQTGRRPPALTEAYEEIARRDPDVKAWHEAAHGGAPMPNIPAMNAVWGPLGQASADVISGAARPAERFAAAAAEISSAINRR</sequence>
<accession>K6VRB5</accession>